<dbReference type="AlphaFoldDB" id="A7I587"/>
<reference evidence="4" key="1">
    <citation type="journal article" date="2015" name="Microbiology">
        <title>Genome of Methanoregula boonei 6A8 reveals adaptations to oligotrophic peatland environments.</title>
        <authorList>
            <person name="Braeuer S."/>
            <person name="Cadillo-Quiroz H."/>
            <person name="Kyrpides N."/>
            <person name="Woyke T."/>
            <person name="Goodwin L."/>
            <person name="Detter C."/>
            <person name="Podell S."/>
            <person name="Yavitt J.B."/>
            <person name="Zinder S.H."/>
        </authorList>
    </citation>
    <scope>NUCLEOTIDE SEQUENCE [LARGE SCALE GENOMIC DNA]</scope>
    <source>
        <strain evidence="4">DSM 21154 / JCM 14090 / 6A8</strain>
    </source>
</reference>
<dbReference type="InterPro" id="IPR002372">
    <property type="entry name" value="PQQ_rpt_dom"/>
</dbReference>
<evidence type="ECO:0000313" key="3">
    <source>
        <dbReference type="EMBL" id="ABS54898.1"/>
    </source>
</evidence>
<dbReference type="KEGG" id="mbn:Mboo_0378"/>
<dbReference type="RefSeq" id="WP_011991386.1">
    <property type="nucleotide sequence ID" value="NC_009712.1"/>
</dbReference>
<dbReference type="Gene3D" id="2.130.10.10">
    <property type="entry name" value="YVTN repeat-like/Quinoprotein amine dehydrogenase"/>
    <property type="match status" value="1"/>
</dbReference>
<dbReference type="STRING" id="456442.Mboo_0378"/>
<keyword evidence="1" id="KW-0812">Transmembrane</keyword>
<dbReference type="PANTHER" id="PTHR34512:SF30">
    <property type="entry name" value="OUTER MEMBRANE PROTEIN ASSEMBLY FACTOR BAMB"/>
    <property type="match status" value="1"/>
</dbReference>
<feature type="domain" description="Bulb-type lectin" evidence="2">
    <location>
        <begin position="132"/>
        <end position="276"/>
    </location>
</feature>
<dbReference type="Proteomes" id="UP000002408">
    <property type="component" value="Chromosome"/>
</dbReference>
<dbReference type="SUPFAM" id="SSF50998">
    <property type="entry name" value="Quinoprotein alcohol dehydrogenase-like"/>
    <property type="match status" value="1"/>
</dbReference>
<dbReference type="PROSITE" id="PS50927">
    <property type="entry name" value="BULB_LECTIN"/>
    <property type="match status" value="1"/>
</dbReference>
<dbReference type="OrthoDB" id="145878at2157"/>
<sequence precursor="true">MKKKITITVLFVILLTLFCSAPVVGQSRTLQQTNDILLPLTSPSGNQSPLIHIADNGNLVTVNYPYDPNFFVYDGNGSFLWNATLSAEQSPWISSVSVAPDGQYLIVTQLVPACCHGSVTNTSSNKVILFDRSGARSWEYPTYSPPLTSTISYDNQNIFIGMNDGRIINLDREGTACWTARVDAPVLSLTTSADSSTIVATGESNYYSNKIYGEPLNPHDLFVLDKNGTLLWNYQTRGTNTAAISDDGSVTAVLNERNGNLLLFNRTGGRQIERSFAGTPSAIVMSGDANLIVVRTLEGFVYGVDRNGSIVWNASLESGSQGIAITDTGNSLVLGDGKAIAMFNITGNRLDEYPVDSEVRSIGVSPDRKSIIIGTEQNLIVIPAMEPVPRTESTALTPIQTVHASGQVPQTPKESSVFPIILVFAVGCGIVIMLNRKGKF</sequence>
<proteinExistence type="predicted"/>
<dbReference type="Pfam" id="PF13360">
    <property type="entry name" value="PQQ_2"/>
    <property type="match status" value="1"/>
</dbReference>
<evidence type="ECO:0000313" key="4">
    <source>
        <dbReference type="Proteomes" id="UP000002408"/>
    </source>
</evidence>
<feature type="transmembrane region" description="Helical" evidence="1">
    <location>
        <begin position="417"/>
        <end position="434"/>
    </location>
</feature>
<keyword evidence="4" id="KW-1185">Reference proteome</keyword>
<accession>A7I587</accession>
<gene>
    <name evidence="3" type="ordered locus">Mboo_0378</name>
</gene>
<evidence type="ECO:0000259" key="2">
    <source>
        <dbReference type="PROSITE" id="PS50927"/>
    </source>
</evidence>
<dbReference type="HOGENOM" id="CLU_626446_0_0_2"/>
<protein>
    <recommendedName>
        <fullName evidence="2">Bulb-type lectin domain-containing protein</fullName>
    </recommendedName>
</protein>
<dbReference type="InterPro" id="IPR001480">
    <property type="entry name" value="Bulb-type_lectin_dom"/>
</dbReference>
<dbReference type="InterPro" id="IPR015943">
    <property type="entry name" value="WD40/YVTN_repeat-like_dom_sf"/>
</dbReference>
<keyword evidence="1" id="KW-1133">Transmembrane helix</keyword>
<keyword evidence="1" id="KW-0472">Membrane</keyword>
<dbReference type="GeneID" id="5411774"/>
<dbReference type="InterPro" id="IPR011047">
    <property type="entry name" value="Quinoprotein_ADH-like_sf"/>
</dbReference>
<organism evidence="3 4">
    <name type="scientific">Methanoregula boonei (strain DSM 21154 / JCM 14090 / 6A8)</name>
    <dbReference type="NCBI Taxonomy" id="456442"/>
    <lineage>
        <taxon>Archaea</taxon>
        <taxon>Methanobacteriati</taxon>
        <taxon>Methanobacteriota</taxon>
        <taxon>Stenosarchaea group</taxon>
        <taxon>Methanomicrobia</taxon>
        <taxon>Methanomicrobiales</taxon>
        <taxon>Methanoregulaceae</taxon>
        <taxon>Methanoregula</taxon>
    </lineage>
</organism>
<dbReference type="PANTHER" id="PTHR34512">
    <property type="entry name" value="CELL SURFACE PROTEIN"/>
    <property type="match status" value="1"/>
</dbReference>
<dbReference type="eggNOG" id="arCOG02491">
    <property type="taxonomic scope" value="Archaea"/>
</dbReference>
<evidence type="ECO:0000256" key="1">
    <source>
        <dbReference type="SAM" id="Phobius"/>
    </source>
</evidence>
<name>A7I587_METB6</name>
<dbReference type="EMBL" id="CP000780">
    <property type="protein sequence ID" value="ABS54898.1"/>
    <property type="molecule type" value="Genomic_DNA"/>
</dbReference>